<dbReference type="InterPro" id="IPR001086">
    <property type="entry name" value="Preph_deHydtase"/>
</dbReference>
<evidence type="ECO:0000256" key="3">
    <source>
        <dbReference type="ARBA" id="ARBA00012404"/>
    </source>
</evidence>
<evidence type="ECO:0000256" key="7">
    <source>
        <dbReference type="ARBA" id="ARBA00023235"/>
    </source>
</evidence>
<dbReference type="GO" id="GO:0046417">
    <property type="term" value="P:chorismate metabolic process"/>
    <property type="evidence" value="ECO:0007669"/>
    <property type="project" value="InterPro"/>
</dbReference>
<dbReference type="EC" id="5.4.99.5" evidence="3"/>
<keyword evidence="6" id="KW-0057">Aromatic amino acid biosynthesis</keyword>
<dbReference type="GO" id="GO:0009094">
    <property type="term" value="P:L-phenylalanine biosynthetic process"/>
    <property type="evidence" value="ECO:0007669"/>
    <property type="project" value="InterPro"/>
</dbReference>
<evidence type="ECO:0000256" key="2">
    <source>
        <dbReference type="ARBA" id="ARBA00004817"/>
    </source>
</evidence>
<dbReference type="AlphaFoldDB" id="A0A6B2L1M6"/>
<evidence type="ECO:0000259" key="8">
    <source>
        <dbReference type="PROSITE" id="PS51171"/>
    </source>
</evidence>
<keyword evidence="4" id="KW-0963">Cytoplasm</keyword>
<organism evidence="9">
    <name type="scientific">Arcella intermedia</name>
    <dbReference type="NCBI Taxonomy" id="1963864"/>
    <lineage>
        <taxon>Eukaryota</taxon>
        <taxon>Amoebozoa</taxon>
        <taxon>Tubulinea</taxon>
        <taxon>Elardia</taxon>
        <taxon>Arcellinida</taxon>
        <taxon>Sphaerothecina</taxon>
        <taxon>Arcellidae</taxon>
        <taxon>Arcella</taxon>
    </lineage>
</organism>
<dbReference type="Pfam" id="PF00800">
    <property type="entry name" value="PDT"/>
    <property type="match status" value="1"/>
</dbReference>
<accession>A0A6B2L1M6</accession>
<dbReference type="InterPro" id="IPR036263">
    <property type="entry name" value="Chorismate_II_sf"/>
</dbReference>
<name>A0A6B2L1M6_9EUKA</name>
<dbReference type="GO" id="GO:0004106">
    <property type="term" value="F:chorismate mutase activity"/>
    <property type="evidence" value="ECO:0007669"/>
    <property type="project" value="UniProtKB-EC"/>
</dbReference>
<comment type="pathway">
    <text evidence="2">Metabolic intermediate biosynthesis; prephenate biosynthesis; prephenate from chorismate: step 1/1.</text>
</comment>
<sequence length="512" mass="56718">MANKLELSEIRDQLIRLEETIIFALIERAQFPSNPLTYLPGAITDKFECSFLDFFIRETEKLHALMRRYTCEEEMPFTERDDLPDPVLKRGHGEAVLKANTLNFNQKVKDIYIHKIIPLICKQGNSDYGSSATCDITALQAISKRVHYGKFVVESKFQKDPEGYTKLIKAKDGPGIMEKLTDQAVEARLLERVRLKASTYGQDPSVVGKPNYKVDPEVPVKIYKDFLIPLTKEIELEYVLRRLDSFSVGYFGAEGSLSHVASKEHFQDPSIHFTSYSTIPQVFSAVVANQTDYGVVPIRNSLSGLFRVTHELLFTTDIKIVGEIKSQAKLHLVGACKDVSEVTVIYSHPDAITQCQKSLLKFCPTAKTVPVSSTSEGAAKAASEPGAAAIAHLDVLGFNGKLGMLQENIQDDPRLSTRFLILARNGDHIGPSGRDKTVLVFGVKDEPGALTKALGCFENINLSSIESNCISNGPSFLVELLGHVVDKPVVEALDRLKNYTTFVRIVGSFSIS</sequence>
<dbReference type="PANTHER" id="PTHR21145:SF12">
    <property type="entry name" value="CHORISMATE MUTASE"/>
    <property type="match status" value="1"/>
</dbReference>
<dbReference type="Gene3D" id="1.10.590.10">
    <property type="entry name" value="Chorismate mutase, AroQ class superfamily, eukaryotic"/>
    <property type="match status" value="1"/>
</dbReference>
<protein>
    <recommendedName>
        <fullName evidence="3">chorismate mutase</fullName>
        <ecNumber evidence="3">5.4.99.5</ecNumber>
    </recommendedName>
</protein>
<dbReference type="PANTHER" id="PTHR21145">
    <property type="entry name" value="CHORISMATE MUTASE"/>
    <property type="match status" value="1"/>
</dbReference>
<dbReference type="EMBL" id="GIBP01001955">
    <property type="protein sequence ID" value="NDV30924.1"/>
    <property type="molecule type" value="Transcribed_RNA"/>
</dbReference>
<dbReference type="CDD" id="cd04905">
    <property type="entry name" value="ACT_CM-PDT"/>
    <property type="match status" value="1"/>
</dbReference>
<dbReference type="Gene3D" id="3.30.70.260">
    <property type="match status" value="1"/>
</dbReference>
<evidence type="ECO:0000256" key="5">
    <source>
        <dbReference type="ARBA" id="ARBA00022605"/>
    </source>
</evidence>
<evidence type="ECO:0000256" key="6">
    <source>
        <dbReference type="ARBA" id="ARBA00023141"/>
    </source>
</evidence>
<dbReference type="PROSITE" id="PS51169">
    <property type="entry name" value="CHORISMATE_MUT_3"/>
    <property type="match status" value="1"/>
</dbReference>
<dbReference type="PROSITE" id="PS51171">
    <property type="entry name" value="PREPHENATE_DEHYDR_3"/>
    <property type="match status" value="1"/>
</dbReference>
<dbReference type="GO" id="GO:0005737">
    <property type="term" value="C:cytoplasm"/>
    <property type="evidence" value="ECO:0007669"/>
    <property type="project" value="UniProtKB-SubCell"/>
</dbReference>
<dbReference type="InterPro" id="IPR045865">
    <property type="entry name" value="ACT-like_dom_sf"/>
</dbReference>
<dbReference type="SUPFAM" id="SSF55021">
    <property type="entry name" value="ACT-like"/>
    <property type="match status" value="1"/>
</dbReference>
<evidence type="ECO:0000256" key="4">
    <source>
        <dbReference type="ARBA" id="ARBA00022490"/>
    </source>
</evidence>
<dbReference type="GO" id="GO:0004664">
    <property type="term" value="F:prephenate dehydratase activity"/>
    <property type="evidence" value="ECO:0007669"/>
    <property type="project" value="InterPro"/>
</dbReference>
<reference evidence="9" key="1">
    <citation type="journal article" date="2020" name="J. Eukaryot. Microbiol.">
        <title>De novo Sequencing, Assembly and Annotation of the Transcriptome for the Free-Living Testate Amoeba Arcella intermedia.</title>
        <authorList>
            <person name="Ribeiro G.M."/>
            <person name="Porfirio-Sousa A.L."/>
            <person name="Maurer-Alcala X.X."/>
            <person name="Katz L.A."/>
            <person name="Lahr D.J.G."/>
        </authorList>
    </citation>
    <scope>NUCLEOTIDE SEQUENCE</scope>
</reference>
<dbReference type="InterPro" id="IPR008238">
    <property type="entry name" value="Chorismate_mutase_AroQ_euk"/>
</dbReference>
<dbReference type="SUPFAM" id="SSF53850">
    <property type="entry name" value="Periplasmic binding protein-like II"/>
    <property type="match status" value="1"/>
</dbReference>
<evidence type="ECO:0000313" key="9">
    <source>
        <dbReference type="EMBL" id="NDV30924.1"/>
    </source>
</evidence>
<feature type="domain" description="Prephenate dehydratase" evidence="8">
    <location>
        <begin position="247"/>
        <end position="424"/>
    </location>
</feature>
<keyword evidence="5" id="KW-0028">Amino-acid biosynthesis</keyword>
<proteinExistence type="predicted"/>
<dbReference type="NCBIfam" id="TIGR01802">
    <property type="entry name" value="CM_pl-yst"/>
    <property type="match status" value="1"/>
</dbReference>
<dbReference type="Gene3D" id="3.40.190.10">
    <property type="entry name" value="Periplasmic binding protein-like II"/>
    <property type="match status" value="2"/>
</dbReference>
<dbReference type="SUPFAM" id="SSF48600">
    <property type="entry name" value="Chorismate mutase II"/>
    <property type="match status" value="1"/>
</dbReference>
<keyword evidence="7" id="KW-0413">Isomerase</keyword>
<comment type="subcellular location">
    <subcellularLocation>
        <location evidence="1">Cytoplasm</location>
    </subcellularLocation>
</comment>
<dbReference type="UniPathway" id="UPA00120">
    <property type="reaction ID" value="UER00203"/>
</dbReference>
<dbReference type="InterPro" id="IPR037039">
    <property type="entry name" value="CM_AroQ_sf_eucaryotic"/>
</dbReference>
<dbReference type="CDD" id="cd13630">
    <property type="entry name" value="PBP2_PDT_1"/>
    <property type="match status" value="1"/>
</dbReference>
<dbReference type="Pfam" id="PF01817">
    <property type="entry name" value="CM_2"/>
    <property type="match status" value="1"/>
</dbReference>
<evidence type="ECO:0000256" key="1">
    <source>
        <dbReference type="ARBA" id="ARBA00004496"/>
    </source>
</evidence>
<dbReference type="InterPro" id="IPR002701">
    <property type="entry name" value="CM_II_prokaryot"/>
</dbReference>